<dbReference type="AlphaFoldDB" id="A0A2V1DTF7"/>
<feature type="repeat" description="WD" evidence="8">
    <location>
        <begin position="199"/>
        <end position="232"/>
    </location>
</feature>
<keyword evidence="3" id="KW-0677">Repeat</keyword>
<dbReference type="GO" id="GO:0005737">
    <property type="term" value="C:cytoplasm"/>
    <property type="evidence" value="ECO:0007669"/>
    <property type="project" value="TreeGrafter"/>
</dbReference>
<dbReference type="InterPro" id="IPR052415">
    <property type="entry name" value="Diphthine_MTase"/>
</dbReference>
<evidence type="ECO:0000256" key="8">
    <source>
        <dbReference type="PROSITE-ProRule" id="PRU00221"/>
    </source>
</evidence>
<protein>
    <recommendedName>
        <fullName evidence="6">methylated diphthine methylhydrolase</fullName>
        <ecNumber evidence="6">3.1.1.97</ecNumber>
    </recommendedName>
</protein>
<feature type="region of interest" description="Disordered" evidence="9">
    <location>
        <begin position="39"/>
        <end position="61"/>
    </location>
</feature>
<dbReference type="InterPro" id="IPR015943">
    <property type="entry name" value="WD40/YVTN_repeat-like_dom_sf"/>
</dbReference>
<evidence type="ECO:0000256" key="7">
    <source>
        <dbReference type="ARBA" id="ARBA00047551"/>
    </source>
</evidence>
<evidence type="ECO:0000256" key="3">
    <source>
        <dbReference type="ARBA" id="ARBA00022737"/>
    </source>
</evidence>
<dbReference type="GO" id="GO:0017183">
    <property type="term" value="P:protein histidyl modification to diphthamide"/>
    <property type="evidence" value="ECO:0007669"/>
    <property type="project" value="TreeGrafter"/>
</dbReference>
<gene>
    <name evidence="10" type="ORF">DM02DRAFT_346112</name>
</gene>
<evidence type="ECO:0000313" key="11">
    <source>
        <dbReference type="Proteomes" id="UP000244855"/>
    </source>
</evidence>
<evidence type="ECO:0000256" key="9">
    <source>
        <dbReference type="SAM" id="MobiDB-lite"/>
    </source>
</evidence>
<evidence type="ECO:0000256" key="1">
    <source>
        <dbReference type="ARBA" id="ARBA00005156"/>
    </source>
</evidence>
<dbReference type="EC" id="3.1.1.97" evidence="6"/>
<dbReference type="Gene3D" id="2.130.10.10">
    <property type="entry name" value="YVTN repeat-like/Quinoprotein amine dehydrogenase"/>
    <property type="match status" value="1"/>
</dbReference>
<dbReference type="PROSITE" id="PS00678">
    <property type="entry name" value="WD_REPEATS_1"/>
    <property type="match status" value="1"/>
</dbReference>
<keyword evidence="11" id="KW-1185">Reference proteome</keyword>
<evidence type="ECO:0000256" key="6">
    <source>
        <dbReference type="ARBA" id="ARBA00039131"/>
    </source>
</evidence>
<keyword evidence="4" id="KW-0378">Hydrolase</keyword>
<evidence type="ECO:0000313" key="10">
    <source>
        <dbReference type="EMBL" id="PVI01467.1"/>
    </source>
</evidence>
<dbReference type="SUPFAM" id="SSF50978">
    <property type="entry name" value="WD40 repeat-like"/>
    <property type="match status" value="1"/>
</dbReference>
<accession>A0A2V1DTF7</accession>
<sequence>MAAITSLQSLLLDLPPSCVEFWPLCPRYAVVGTYNLEKSPTNASGNEEGASHESEPPKVQERNGSILLLEVDGDRVNIVQTVTTPFAVLDIHFAPKGHPQSLFGVASSTGSVGLYRLIHHKFDALDSNIDQSAAPKVIHVQTITVADPSTLVTAFQWHTRGCRSERMSLVACLSLTDGTIALEEIPTDPATTDRISENIGNHDLEAWTIALTDDGTGIYSGGDDSVLGFWDLVKHSGEFWPDNSNSDVAEKIEWKDRKIHGAGVTAILPLQTRGSDSLVVTGSYDDHIRLIGASALGRRRVLAETHLGGGVWRLKQLNKASELPQTPRDNQEEILIFASCMHAGARILKLSCVHGDGEWQFEVLAKFEEHKSMNYGSDCQPYIDDHGQRTFITTSFYDRLLCLWRY</sequence>
<comment type="similarity">
    <text evidence="5">Belongs to the DPH7 family.</text>
</comment>
<evidence type="ECO:0000256" key="4">
    <source>
        <dbReference type="ARBA" id="ARBA00022801"/>
    </source>
</evidence>
<dbReference type="Proteomes" id="UP000244855">
    <property type="component" value="Unassembled WGS sequence"/>
</dbReference>
<dbReference type="STRING" id="97972.A0A2V1DTF7"/>
<organism evidence="10 11">
    <name type="scientific">Periconia macrospinosa</name>
    <dbReference type="NCBI Taxonomy" id="97972"/>
    <lineage>
        <taxon>Eukaryota</taxon>
        <taxon>Fungi</taxon>
        <taxon>Dikarya</taxon>
        <taxon>Ascomycota</taxon>
        <taxon>Pezizomycotina</taxon>
        <taxon>Dothideomycetes</taxon>
        <taxon>Pleosporomycetidae</taxon>
        <taxon>Pleosporales</taxon>
        <taxon>Massarineae</taxon>
        <taxon>Periconiaceae</taxon>
        <taxon>Periconia</taxon>
    </lineage>
</organism>
<dbReference type="PANTHER" id="PTHR46042">
    <property type="entry name" value="DIPHTHINE METHYLTRANSFERASE"/>
    <property type="match status" value="1"/>
</dbReference>
<comment type="pathway">
    <text evidence="1">Protein modification; peptidyl-diphthamide biosynthesis.</text>
</comment>
<dbReference type="OrthoDB" id="1930760at2759"/>
<feature type="compositionally biased region" description="Basic and acidic residues" evidence="9">
    <location>
        <begin position="49"/>
        <end position="61"/>
    </location>
</feature>
<comment type="catalytic activity">
    <reaction evidence="7">
        <text>diphthine methyl ester-[translation elongation factor 2] + H2O = diphthine-[translation elongation factor 2] + methanol + H(+)</text>
        <dbReference type="Rhea" id="RHEA:42656"/>
        <dbReference type="Rhea" id="RHEA-COMP:10172"/>
        <dbReference type="Rhea" id="RHEA-COMP:10173"/>
        <dbReference type="ChEBI" id="CHEBI:15377"/>
        <dbReference type="ChEBI" id="CHEBI:15378"/>
        <dbReference type="ChEBI" id="CHEBI:17790"/>
        <dbReference type="ChEBI" id="CHEBI:79005"/>
        <dbReference type="ChEBI" id="CHEBI:82696"/>
        <dbReference type="EC" id="3.1.1.97"/>
    </reaction>
</comment>
<proteinExistence type="inferred from homology"/>
<dbReference type="PANTHER" id="PTHR46042:SF1">
    <property type="entry name" value="DIPHTHINE METHYLTRANSFERASE"/>
    <property type="match status" value="1"/>
</dbReference>
<name>A0A2V1DTF7_9PLEO</name>
<dbReference type="InterPro" id="IPR019775">
    <property type="entry name" value="WD40_repeat_CS"/>
</dbReference>
<evidence type="ECO:0000256" key="2">
    <source>
        <dbReference type="ARBA" id="ARBA00022574"/>
    </source>
</evidence>
<keyword evidence="2 8" id="KW-0853">WD repeat</keyword>
<evidence type="ECO:0000256" key="5">
    <source>
        <dbReference type="ARBA" id="ARBA00038092"/>
    </source>
</evidence>
<dbReference type="GO" id="GO:0061685">
    <property type="term" value="F:diphthine methylesterase activity"/>
    <property type="evidence" value="ECO:0007669"/>
    <property type="project" value="UniProtKB-EC"/>
</dbReference>
<dbReference type="InterPro" id="IPR036322">
    <property type="entry name" value="WD40_repeat_dom_sf"/>
</dbReference>
<dbReference type="EMBL" id="KZ805357">
    <property type="protein sequence ID" value="PVI01467.1"/>
    <property type="molecule type" value="Genomic_DNA"/>
</dbReference>
<dbReference type="InterPro" id="IPR001680">
    <property type="entry name" value="WD40_rpt"/>
</dbReference>
<dbReference type="PROSITE" id="PS50082">
    <property type="entry name" value="WD_REPEATS_2"/>
    <property type="match status" value="1"/>
</dbReference>
<reference evidence="10 11" key="1">
    <citation type="journal article" date="2018" name="Sci. Rep.">
        <title>Comparative genomics provides insights into the lifestyle and reveals functional heterogeneity of dark septate endophytic fungi.</title>
        <authorList>
            <person name="Knapp D.G."/>
            <person name="Nemeth J.B."/>
            <person name="Barry K."/>
            <person name="Hainaut M."/>
            <person name="Henrissat B."/>
            <person name="Johnson J."/>
            <person name="Kuo A."/>
            <person name="Lim J.H.P."/>
            <person name="Lipzen A."/>
            <person name="Nolan M."/>
            <person name="Ohm R.A."/>
            <person name="Tamas L."/>
            <person name="Grigoriev I.V."/>
            <person name="Spatafora J.W."/>
            <person name="Nagy L.G."/>
            <person name="Kovacs G.M."/>
        </authorList>
    </citation>
    <scope>NUCLEOTIDE SEQUENCE [LARGE SCALE GENOMIC DNA]</scope>
    <source>
        <strain evidence="10 11">DSE2036</strain>
    </source>
</reference>